<dbReference type="PANTHER" id="PTHR43637:SF3">
    <property type="entry name" value="FLAGELLA-RELATED PROTEIN H-RELATED"/>
    <property type="match status" value="1"/>
</dbReference>
<gene>
    <name evidence="4" type="ORF">S01H1_70424</name>
</gene>
<protein>
    <recommendedName>
        <fullName evidence="3">KaiC-like domain-containing protein</fullName>
    </recommendedName>
</protein>
<evidence type="ECO:0000256" key="1">
    <source>
        <dbReference type="ARBA" id="ARBA00022741"/>
    </source>
</evidence>
<dbReference type="GO" id="GO:0005524">
    <property type="term" value="F:ATP binding"/>
    <property type="evidence" value="ECO:0007669"/>
    <property type="project" value="UniProtKB-KW"/>
</dbReference>
<name>X0X9T6_9ZZZZ</name>
<dbReference type="Gene3D" id="3.40.50.300">
    <property type="entry name" value="P-loop containing nucleotide triphosphate hydrolases"/>
    <property type="match status" value="1"/>
</dbReference>
<reference evidence="4" key="1">
    <citation type="journal article" date="2014" name="Front. Microbiol.">
        <title>High frequency of phylogenetically diverse reductive dehalogenase-homologous genes in deep subseafloor sedimentary metagenomes.</title>
        <authorList>
            <person name="Kawai M."/>
            <person name="Futagami T."/>
            <person name="Toyoda A."/>
            <person name="Takaki Y."/>
            <person name="Nishi S."/>
            <person name="Hori S."/>
            <person name="Arai W."/>
            <person name="Tsubouchi T."/>
            <person name="Morono Y."/>
            <person name="Uchiyama I."/>
            <person name="Ito T."/>
            <person name="Fujiyama A."/>
            <person name="Inagaki F."/>
            <person name="Takami H."/>
        </authorList>
    </citation>
    <scope>NUCLEOTIDE SEQUENCE</scope>
    <source>
        <strain evidence="4">Expedition CK06-06</strain>
    </source>
</reference>
<dbReference type="PANTHER" id="PTHR43637">
    <property type="entry name" value="UPF0273 PROTEIN TM_0370"/>
    <property type="match status" value="1"/>
</dbReference>
<keyword evidence="1" id="KW-0547">Nucleotide-binding</keyword>
<dbReference type="InterPro" id="IPR014774">
    <property type="entry name" value="KaiC-like_dom"/>
</dbReference>
<evidence type="ECO:0000259" key="3">
    <source>
        <dbReference type="Pfam" id="PF06745"/>
    </source>
</evidence>
<dbReference type="Pfam" id="PF06745">
    <property type="entry name" value="ATPase"/>
    <property type="match status" value="1"/>
</dbReference>
<accession>X0X9T6</accession>
<evidence type="ECO:0000256" key="2">
    <source>
        <dbReference type="ARBA" id="ARBA00022840"/>
    </source>
</evidence>
<dbReference type="InterPro" id="IPR027417">
    <property type="entry name" value="P-loop_NTPase"/>
</dbReference>
<sequence>SENVSYFSTSERSEDVVNTMKDFGWSTEMKIINIGTMYYEKVLAKHLDVSKYRLEGLSMRDIRQYKAEVAEEEEEYTANFLTTLTYEISKLRPPFRIVLDSLNFFLEYHPHDEVLSALRTIKAHTQHNDGVALVTLVKGVLDSRTESGIEEIVDAIIELERLREGFEFKRNLLIRKVRNHPEKTGILAYTIDEKGISAKGV</sequence>
<feature type="domain" description="KaiC-like" evidence="3">
    <location>
        <begin position="2"/>
        <end position="197"/>
    </location>
</feature>
<dbReference type="AlphaFoldDB" id="X0X9T6"/>
<keyword evidence="2" id="KW-0067">ATP-binding</keyword>
<organism evidence="4">
    <name type="scientific">marine sediment metagenome</name>
    <dbReference type="NCBI Taxonomy" id="412755"/>
    <lineage>
        <taxon>unclassified sequences</taxon>
        <taxon>metagenomes</taxon>
        <taxon>ecological metagenomes</taxon>
    </lineage>
</organism>
<comment type="caution">
    <text evidence="4">The sequence shown here is derived from an EMBL/GenBank/DDBJ whole genome shotgun (WGS) entry which is preliminary data.</text>
</comment>
<feature type="non-terminal residue" evidence="4">
    <location>
        <position position="1"/>
    </location>
</feature>
<dbReference type="SUPFAM" id="SSF52540">
    <property type="entry name" value="P-loop containing nucleoside triphosphate hydrolases"/>
    <property type="match status" value="1"/>
</dbReference>
<proteinExistence type="predicted"/>
<dbReference type="EMBL" id="BARS01046832">
    <property type="protein sequence ID" value="GAG33433.1"/>
    <property type="molecule type" value="Genomic_DNA"/>
</dbReference>
<evidence type="ECO:0000313" key="4">
    <source>
        <dbReference type="EMBL" id="GAG33433.1"/>
    </source>
</evidence>